<gene>
    <name evidence="2" type="ORF">B5M09_005632</name>
</gene>
<dbReference type="AlphaFoldDB" id="A0A425D234"/>
<dbReference type="Gene3D" id="1.25.40.10">
    <property type="entry name" value="Tetratricopeptide repeat domain"/>
    <property type="match status" value="1"/>
</dbReference>
<feature type="transmembrane region" description="Helical" evidence="1">
    <location>
        <begin position="136"/>
        <end position="157"/>
    </location>
</feature>
<name>A0A425D234_APHAT</name>
<organism evidence="2 3">
    <name type="scientific">Aphanomyces astaci</name>
    <name type="common">Crayfish plague agent</name>
    <dbReference type="NCBI Taxonomy" id="112090"/>
    <lineage>
        <taxon>Eukaryota</taxon>
        <taxon>Sar</taxon>
        <taxon>Stramenopiles</taxon>
        <taxon>Oomycota</taxon>
        <taxon>Saprolegniomycetes</taxon>
        <taxon>Saprolegniales</taxon>
        <taxon>Verrucalvaceae</taxon>
        <taxon>Aphanomyces</taxon>
    </lineage>
</organism>
<proteinExistence type="predicted"/>
<keyword evidence="1" id="KW-0472">Membrane</keyword>
<reference evidence="2" key="1">
    <citation type="submission" date="2018-07" db="EMBL/GenBank/DDBJ databases">
        <title>Annotation of Aphanomyces astaci genome assembly.</title>
        <authorList>
            <person name="Studholme D.J."/>
        </authorList>
    </citation>
    <scope>NUCLEOTIDE SEQUENCE [LARGE SCALE GENOMIC DNA]</scope>
    <source>
        <strain evidence="2">Pc</strain>
    </source>
</reference>
<feature type="transmembrane region" description="Helical" evidence="1">
    <location>
        <begin position="60"/>
        <end position="85"/>
    </location>
</feature>
<protein>
    <recommendedName>
        <fullName evidence="4">Pentatricopeptide repeat-containing protein</fullName>
    </recommendedName>
</protein>
<comment type="caution">
    <text evidence="2">The sequence shown here is derived from an EMBL/GenBank/DDBJ whole genome shotgun (WGS) entry which is preliminary data.</text>
</comment>
<evidence type="ECO:0000256" key="1">
    <source>
        <dbReference type="SAM" id="Phobius"/>
    </source>
</evidence>
<keyword evidence="1" id="KW-1133">Transmembrane helix</keyword>
<dbReference type="Proteomes" id="UP000284702">
    <property type="component" value="Unassembled WGS sequence"/>
</dbReference>
<evidence type="ECO:0008006" key="4">
    <source>
        <dbReference type="Google" id="ProtNLM"/>
    </source>
</evidence>
<keyword evidence="1" id="KW-0812">Transmembrane</keyword>
<feature type="transmembrane region" description="Helical" evidence="1">
    <location>
        <begin position="29"/>
        <end position="48"/>
    </location>
</feature>
<keyword evidence="3" id="KW-1185">Reference proteome</keyword>
<evidence type="ECO:0000313" key="3">
    <source>
        <dbReference type="Proteomes" id="UP000284702"/>
    </source>
</evidence>
<feature type="transmembrane region" description="Helical" evidence="1">
    <location>
        <begin position="97"/>
        <end position="115"/>
    </location>
</feature>
<dbReference type="EMBL" id="MZMZ02002977">
    <property type="protein sequence ID" value="RQM23362.1"/>
    <property type="molecule type" value="Genomic_DNA"/>
</dbReference>
<dbReference type="VEuPathDB" id="FungiDB:H257_14060"/>
<dbReference type="InterPro" id="IPR011990">
    <property type="entry name" value="TPR-like_helical_dom_sf"/>
</dbReference>
<accession>A0A425D234</accession>
<dbReference type="VEuPathDB" id="FungiDB:H257_14061"/>
<evidence type="ECO:0000313" key="2">
    <source>
        <dbReference type="EMBL" id="RQM23362.1"/>
    </source>
</evidence>
<sequence>MSRALLYAAPRCLHDKNRAFLCVMRTTQALIGTATIIAMMLAYGSFLLEDGDMYRYAQTYHFCVVVVGYTALQYGAWYVVFVSYMQRCVLDEILERFLDIILLITSLVCGYLTNLKTGCHELVAKETYGRCSNLQVTMILCFANAVLFSLLLVYNLLVTIPSNSSHPDCTMNLAPRGNYGVNATPVVSALPVNGVHDGELHGNPSVPMLSPLWDVLSTSHTMDKAPPSDEDKTANLHPRGQFGIPLKIDDVDKTDRLLPRGNFGSLASMQSSLPSVDEALRMWERSCTEDVDLLPQVWRTLEAHYPEGIPQVLLASTLAALWSKRKFTDIIAMAPLATASTLSSDVVDFVVRAHCAQNDIQGAETFLAASSHASNMTLQSRLVLAYASQRDISRVKSIILQHIVEQPTHMWNAQSCRNVMSALGQLRDVPSMFEFLRRMTDRGVEADCFIVASLLEACVATANAADATRVLANVPALNLAPHPTFLKPSTSIFNNRLCHAVLRAHVLLGHFQAIPSVLDELHMLPPHPSTPRILRHVCSAAIEAQHYDVACASLASPDQFPHVVQHASPRDVPAIVQAVSSWKSLTTAQWTSLLHDASQAGHFDLALQLFLLCPAPPDASMLAAVDYACQHVHASSPVAAAVASKCANHLKTSSSLLTSTRVALVTIICIRLNLPHLIAQVLSSPSTGKLELLVTGLQVAHKRRDKRALRTFYLAAPPSVRVDPRVHQIFHASSADMDMPILPPSVNKVLGLVQAKDYRKAIAHLTRHPIHHPATWDAFLSHLVPPLDPDPRCAATTPAEWSFAIDACLLHNRNVQAIDLFVGRMLSTPTHRSVFVPKPTALLQLETACRRLSVAEQRHLHTTKLLQVLMDQFAACPRAFPVSARVGLMRVGLLLRSPQLTLLVLPEKCHQWDFTMLKMVITAASETHQVEEMFRKAPASLQIKLLREYRRRGQWKEAPVNMDVLPRLLDAGAFGDVLRLRTMLPVHVHHLQSHDRWNEFLDTLAPQIP</sequence>